<proteinExistence type="predicted"/>
<protein>
    <submittedName>
        <fullName evidence="1">Uncharacterized protein</fullName>
    </submittedName>
</protein>
<comment type="caution">
    <text evidence="1">The sequence shown here is derived from an EMBL/GenBank/DDBJ whole genome shotgun (WGS) entry which is preliminary data.</text>
</comment>
<evidence type="ECO:0000313" key="1">
    <source>
        <dbReference type="EMBL" id="KAK3769621.1"/>
    </source>
</evidence>
<keyword evidence="2" id="KW-1185">Reference proteome</keyword>
<name>A0AAE1DGF2_9GAST</name>
<organism evidence="1 2">
    <name type="scientific">Elysia crispata</name>
    <name type="common">lettuce slug</name>
    <dbReference type="NCBI Taxonomy" id="231223"/>
    <lineage>
        <taxon>Eukaryota</taxon>
        <taxon>Metazoa</taxon>
        <taxon>Spiralia</taxon>
        <taxon>Lophotrochozoa</taxon>
        <taxon>Mollusca</taxon>
        <taxon>Gastropoda</taxon>
        <taxon>Heterobranchia</taxon>
        <taxon>Euthyneura</taxon>
        <taxon>Panpulmonata</taxon>
        <taxon>Sacoglossa</taxon>
        <taxon>Placobranchoidea</taxon>
        <taxon>Plakobranchidae</taxon>
        <taxon>Elysia</taxon>
    </lineage>
</organism>
<dbReference type="AlphaFoldDB" id="A0AAE1DGF2"/>
<reference evidence="1" key="1">
    <citation type="journal article" date="2023" name="G3 (Bethesda)">
        <title>A reference genome for the long-term kleptoplast-retaining sea slug Elysia crispata morphotype clarki.</title>
        <authorList>
            <person name="Eastman K.E."/>
            <person name="Pendleton A.L."/>
            <person name="Shaikh M.A."/>
            <person name="Suttiyut T."/>
            <person name="Ogas R."/>
            <person name="Tomko P."/>
            <person name="Gavelis G."/>
            <person name="Widhalm J.R."/>
            <person name="Wisecaver J.H."/>
        </authorList>
    </citation>
    <scope>NUCLEOTIDE SEQUENCE</scope>
    <source>
        <strain evidence="1">ECLA1</strain>
    </source>
</reference>
<accession>A0AAE1DGF2</accession>
<dbReference type="Proteomes" id="UP001283361">
    <property type="component" value="Unassembled WGS sequence"/>
</dbReference>
<evidence type="ECO:0000313" key="2">
    <source>
        <dbReference type="Proteomes" id="UP001283361"/>
    </source>
</evidence>
<dbReference type="EMBL" id="JAWDGP010003895">
    <property type="protein sequence ID" value="KAK3769621.1"/>
    <property type="molecule type" value="Genomic_DNA"/>
</dbReference>
<gene>
    <name evidence="1" type="ORF">RRG08_013895</name>
</gene>
<sequence>MKQKSLYESYDDRRSFSLVAIYTKLGWDKSYGLSRLKILVSGPISTVVLKREYSSLVLSEQWFSNENTRIWSYQHSGSQTKILGLWSYQHSGSQTKILVSVPIITVVLNR</sequence>